<organism evidence="1 2">
    <name type="scientific">Pseudopedobacter saltans</name>
    <dbReference type="NCBI Taxonomy" id="151895"/>
    <lineage>
        <taxon>Bacteria</taxon>
        <taxon>Pseudomonadati</taxon>
        <taxon>Bacteroidota</taxon>
        <taxon>Sphingobacteriia</taxon>
        <taxon>Sphingobacteriales</taxon>
        <taxon>Sphingobacteriaceae</taxon>
        <taxon>Pseudopedobacter</taxon>
    </lineage>
</organism>
<evidence type="ECO:0000313" key="2">
    <source>
        <dbReference type="Proteomes" id="UP000249645"/>
    </source>
</evidence>
<accession>A0A2W5F7S9</accession>
<evidence type="ECO:0008006" key="3">
    <source>
        <dbReference type="Google" id="ProtNLM"/>
    </source>
</evidence>
<evidence type="ECO:0000313" key="1">
    <source>
        <dbReference type="EMBL" id="PZP51468.1"/>
    </source>
</evidence>
<protein>
    <recommendedName>
        <fullName evidence="3">Lipocalin-like domain-containing protein</fullName>
    </recommendedName>
</protein>
<name>A0A2W5F7S9_9SPHI</name>
<gene>
    <name evidence="1" type="ORF">DI598_03195</name>
</gene>
<sequence>MALSCSKKNDDDPVVDVIGGTWNLTSAIGNTKFDYKQTITFKTTDSSFIKTYENGDESKTAKGKFSIRIESRSDTNFIFVSLKYNEISSLIQYCYKEQLREEYFVNQKDSELIGTWGICDGPTYIYNKK</sequence>
<reference evidence="1 2" key="1">
    <citation type="submission" date="2017-11" db="EMBL/GenBank/DDBJ databases">
        <title>Infants hospitalized years apart are colonized by the same room-sourced microbial strains.</title>
        <authorList>
            <person name="Brooks B."/>
            <person name="Olm M.R."/>
            <person name="Firek B.A."/>
            <person name="Baker R."/>
            <person name="Thomas B.C."/>
            <person name="Morowitz M.J."/>
            <person name="Banfield J.F."/>
        </authorList>
    </citation>
    <scope>NUCLEOTIDE SEQUENCE [LARGE SCALE GENOMIC DNA]</scope>
    <source>
        <strain evidence="1">S2_009_000_R2_76</strain>
    </source>
</reference>
<dbReference type="AlphaFoldDB" id="A0A2W5F7S9"/>
<proteinExistence type="predicted"/>
<dbReference type="EMBL" id="QFOI01000030">
    <property type="protein sequence ID" value="PZP51468.1"/>
    <property type="molecule type" value="Genomic_DNA"/>
</dbReference>
<dbReference type="Proteomes" id="UP000249645">
    <property type="component" value="Unassembled WGS sequence"/>
</dbReference>
<comment type="caution">
    <text evidence="1">The sequence shown here is derived from an EMBL/GenBank/DDBJ whole genome shotgun (WGS) entry which is preliminary data.</text>
</comment>